<name>A0A7X6LYW2_9NOCA</name>
<dbReference type="RefSeq" id="WP_157171369.1">
    <property type="nucleotide sequence ID" value="NZ_CAWPHS010000007.1"/>
</dbReference>
<sequence>MQFDALMFNDVNGGFDAVVYRAGTSNFVDPAPAGALHFARQAEIGAVGSDIAPLPPPYIEHAAVLEETVAMQQLCHRGLPFLFFSEPCRHRGRLLYRRYDGNLGIVIPVGPGADE</sequence>
<dbReference type="Gene3D" id="3.30.505.50">
    <property type="entry name" value="Sigma 54 modulation/S30EA ribosomal protein, C-terminal domain"/>
    <property type="match status" value="1"/>
</dbReference>
<evidence type="ECO:0008006" key="3">
    <source>
        <dbReference type="Google" id="ProtNLM"/>
    </source>
</evidence>
<proteinExistence type="predicted"/>
<protein>
    <recommendedName>
        <fullName evidence="3">Sigma 54 modulation/S30EA-like ribosomal protein</fullName>
    </recommendedName>
</protein>
<evidence type="ECO:0000313" key="1">
    <source>
        <dbReference type="EMBL" id="NKY87133.1"/>
    </source>
</evidence>
<evidence type="ECO:0000313" key="2">
    <source>
        <dbReference type="Proteomes" id="UP000523447"/>
    </source>
</evidence>
<keyword evidence="2" id="KW-1185">Reference proteome</keyword>
<dbReference type="AlphaFoldDB" id="A0A7X6LYW2"/>
<reference evidence="1 2" key="1">
    <citation type="submission" date="2020-04" db="EMBL/GenBank/DDBJ databases">
        <title>MicrobeNet Type strains.</title>
        <authorList>
            <person name="Nicholson A.C."/>
        </authorList>
    </citation>
    <scope>NUCLEOTIDE SEQUENCE [LARGE SCALE GENOMIC DNA]</scope>
    <source>
        <strain evidence="1 2">DSM 44445</strain>
    </source>
</reference>
<dbReference type="InterPro" id="IPR038416">
    <property type="entry name" value="Ribosom_S30AE_C_sf"/>
</dbReference>
<dbReference type="Proteomes" id="UP000523447">
    <property type="component" value="Unassembled WGS sequence"/>
</dbReference>
<dbReference type="EMBL" id="JAAXPE010000015">
    <property type="protein sequence ID" value="NKY87133.1"/>
    <property type="molecule type" value="Genomic_DNA"/>
</dbReference>
<organism evidence="1 2">
    <name type="scientific">Nocardia veterana</name>
    <dbReference type="NCBI Taxonomy" id="132249"/>
    <lineage>
        <taxon>Bacteria</taxon>
        <taxon>Bacillati</taxon>
        <taxon>Actinomycetota</taxon>
        <taxon>Actinomycetes</taxon>
        <taxon>Mycobacteriales</taxon>
        <taxon>Nocardiaceae</taxon>
        <taxon>Nocardia</taxon>
    </lineage>
</organism>
<accession>A0A7X6LYW2</accession>
<comment type="caution">
    <text evidence="1">The sequence shown here is derived from an EMBL/GenBank/DDBJ whole genome shotgun (WGS) entry which is preliminary data.</text>
</comment>
<gene>
    <name evidence="1" type="ORF">HGA07_16005</name>
</gene>